<dbReference type="InterPro" id="IPR001444">
    <property type="entry name" value="Flag_bb_rod_N"/>
</dbReference>
<keyword evidence="6" id="KW-0975">Bacterial flagellum</keyword>
<dbReference type="Proteomes" id="UP000779508">
    <property type="component" value="Unassembled WGS sequence"/>
</dbReference>
<comment type="subcellular location">
    <subcellularLocation>
        <location evidence="1">Bacterial flagellum</location>
    </subcellularLocation>
    <subcellularLocation>
        <location evidence="2">Secreted</location>
    </subcellularLocation>
</comment>
<comment type="similarity">
    <text evidence="3">Belongs to the flagella basal body rod proteins family.</text>
</comment>
<reference evidence="10 11" key="1">
    <citation type="submission" date="2021-06" db="EMBL/GenBank/DDBJ databases">
        <authorList>
            <person name="Sun Q."/>
            <person name="Li D."/>
        </authorList>
    </citation>
    <scope>NUCLEOTIDE SEQUENCE [LARGE SCALE GENOMIC DNA]</scope>
    <source>
        <strain evidence="10 11">MSJ-5</strain>
    </source>
</reference>
<dbReference type="PANTHER" id="PTHR30033:SF1">
    <property type="entry name" value="FLAGELLAR HOOK-ASSOCIATED PROTEIN 1"/>
    <property type="match status" value="1"/>
</dbReference>
<evidence type="ECO:0000256" key="1">
    <source>
        <dbReference type="ARBA" id="ARBA00004365"/>
    </source>
</evidence>
<keyword evidence="11" id="KW-1185">Reference proteome</keyword>
<organism evidence="10 11">
    <name type="scientific">Alkaliphilus flagellatus</name>
    <dbReference type="NCBI Taxonomy" id="2841507"/>
    <lineage>
        <taxon>Bacteria</taxon>
        <taxon>Bacillati</taxon>
        <taxon>Bacillota</taxon>
        <taxon>Clostridia</taxon>
        <taxon>Peptostreptococcales</taxon>
        <taxon>Natronincolaceae</taxon>
        <taxon>Alkaliphilus</taxon>
    </lineage>
</organism>
<name>A0ABS6G2F1_9FIRM</name>
<dbReference type="NCBIfam" id="TIGR02492">
    <property type="entry name" value="flgK_ends"/>
    <property type="match status" value="1"/>
</dbReference>
<protein>
    <recommendedName>
        <fullName evidence="4">Flagellar hook-associated protein 1</fullName>
    </recommendedName>
</protein>
<gene>
    <name evidence="10" type="primary">flgK</name>
    <name evidence="10" type="ORF">KQI88_09515</name>
</gene>
<dbReference type="PANTHER" id="PTHR30033">
    <property type="entry name" value="FLAGELLAR HOOK-ASSOCIATED PROTEIN 1"/>
    <property type="match status" value="1"/>
</dbReference>
<dbReference type="RefSeq" id="WP_216416679.1">
    <property type="nucleotide sequence ID" value="NZ_JAHLQK010000003.1"/>
</dbReference>
<feature type="domain" description="Flagellar basal body rod protein N-terminal" evidence="7">
    <location>
        <begin position="9"/>
        <end position="38"/>
    </location>
</feature>
<dbReference type="InterPro" id="IPR010930">
    <property type="entry name" value="Flg_bb/hook_C_dom"/>
</dbReference>
<dbReference type="Pfam" id="PF00460">
    <property type="entry name" value="Flg_bb_rod"/>
    <property type="match status" value="1"/>
</dbReference>
<dbReference type="InterPro" id="IPR053927">
    <property type="entry name" value="FlgK_helical"/>
</dbReference>
<feature type="domain" description="Flagellar basal-body/hook protein C-terminal" evidence="8">
    <location>
        <begin position="456"/>
        <end position="494"/>
    </location>
</feature>
<sequence length="501" mass="56009">MRSTFSGFNSARSGLFAAQRAIDITGHNLANINTRGYTRQRLEQTASTPMKLYGGQGMLGTGVDTTAIHQLRNEFLDYKYRDEASALGFWDAKADGLSFIESIMNEPSDTGISKVIDQLFESFQELGKNPDNITTRTLVRQRATTFTNSINHMYNQLEKMAVDLNFDVNSMVSSINTYGKQIAQLNDQILRSEADGSNANDLRDKRNLLIDDLSKIVDVEVLEVVNPDNPKHKQMVIKVAGKPLVYHKEFTGLKTEKIASKFFNSFDKQIDNYEIKWADGTAFDTDNITGELKALLVMRDGEGGNEKGVPYYIKELNRFVNVFANEINKIHLNGFGLDKSTGLGFFTVDGVTTGGKTINDDIFTKINASNIKLTVDLEDVNKIAASEHPDLLPKDGTIMLEISELRHKQSMFQEGKPEDFIKSLIGTLGVESEEAERSALNQLTLLSEIENRRQSISGVWQDEELSNMVKFQHAYNASARMITTIDEMLDVVINKIGIVGR</sequence>
<dbReference type="InterPro" id="IPR002371">
    <property type="entry name" value="FlgK"/>
</dbReference>
<feature type="domain" description="Flagellar hook-associated protein FlgK helical" evidence="9">
    <location>
        <begin position="98"/>
        <end position="346"/>
    </location>
</feature>
<dbReference type="EMBL" id="JAHLQK010000003">
    <property type="protein sequence ID" value="MBU5676656.1"/>
    <property type="molecule type" value="Genomic_DNA"/>
</dbReference>
<evidence type="ECO:0000256" key="2">
    <source>
        <dbReference type="ARBA" id="ARBA00004613"/>
    </source>
</evidence>
<keyword evidence="5" id="KW-0964">Secreted</keyword>
<evidence type="ECO:0000259" key="9">
    <source>
        <dbReference type="Pfam" id="PF22638"/>
    </source>
</evidence>
<dbReference type="Pfam" id="PF22638">
    <property type="entry name" value="FlgK_D1"/>
    <property type="match status" value="1"/>
</dbReference>
<evidence type="ECO:0000256" key="3">
    <source>
        <dbReference type="ARBA" id="ARBA00009677"/>
    </source>
</evidence>
<accession>A0ABS6G2F1</accession>
<evidence type="ECO:0000256" key="6">
    <source>
        <dbReference type="ARBA" id="ARBA00023143"/>
    </source>
</evidence>
<evidence type="ECO:0000259" key="8">
    <source>
        <dbReference type="Pfam" id="PF06429"/>
    </source>
</evidence>
<evidence type="ECO:0000259" key="7">
    <source>
        <dbReference type="Pfam" id="PF00460"/>
    </source>
</evidence>
<proteinExistence type="inferred from homology"/>
<evidence type="ECO:0000313" key="10">
    <source>
        <dbReference type="EMBL" id="MBU5676656.1"/>
    </source>
</evidence>
<keyword evidence="10" id="KW-0969">Cilium</keyword>
<evidence type="ECO:0000256" key="4">
    <source>
        <dbReference type="ARBA" id="ARBA00016244"/>
    </source>
</evidence>
<keyword evidence="10" id="KW-0966">Cell projection</keyword>
<keyword evidence="10" id="KW-0282">Flagellum</keyword>
<dbReference type="Pfam" id="PF06429">
    <property type="entry name" value="Flg_bbr_C"/>
    <property type="match status" value="1"/>
</dbReference>
<comment type="caution">
    <text evidence="10">The sequence shown here is derived from an EMBL/GenBank/DDBJ whole genome shotgun (WGS) entry which is preliminary data.</text>
</comment>
<evidence type="ECO:0000313" key="11">
    <source>
        <dbReference type="Proteomes" id="UP000779508"/>
    </source>
</evidence>
<evidence type="ECO:0000256" key="5">
    <source>
        <dbReference type="ARBA" id="ARBA00022525"/>
    </source>
</evidence>